<dbReference type="Gene3D" id="3.40.50.1010">
    <property type="entry name" value="5'-nuclease"/>
    <property type="match status" value="1"/>
</dbReference>
<organism evidence="2 3">
    <name type="scientific">Emticicia aquatilis</name>
    <dbReference type="NCBI Taxonomy" id="1537369"/>
    <lineage>
        <taxon>Bacteria</taxon>
        <taxon>Pseudomonadati</taxon>
        <taxon>Bacteroidota</taxon>
        <taxon>Cytophagia</taxon>
        <taxon>Cytophagales</taxon>
        <taxon>Leadbetterellaceae</taxon>
        <taxon>Emticicia</taxon>
    </lineage>
</organism>
<dbReference type="AlphaFoldDB" id="A0A917DUC0"/>
<reference evidence="2" key="1">
    <citation type="journal article" date="2014" name="Int. J. Syst. Evol. Microbiol.">
        <title>Complete genome sequence of Corynebacterium casei LMG S-19264T (=DSM 44701T), isolated from a smear-ripened cheese.</title>
        <authorList>
            <consortium name="US DOE Joint Genome Institute (JGI-PGF)"/>
            <person name="Walter F."/>
            <person name="Albersmeier A."/>
            <person name="Kalinowski J."/>
            <person name="Ruckert C."/>
        </authorList>
    </citation>
    <scope>NUCLEOTIDE SEQUENCE</scope>
    <source>
        <strain evidence="2">CGMCC 1.15958</strain>
    </source>
</reference>
<feature type="domain" description="PIN" evidence="1">
    <location>
        <begin position="5"/>
        <end position="130"/>
    </location>
</feature>
<dbReference type="EMBL" id="BMKK01000009">
    <property type="protein sequence ID" value="GGD71796.1"/>
    <property type="molecule type" value="Genomic_DNA"/>
</dbReference>
<dbReference type="InterPro" id="IPR029060">
    <property type="entry name" value="PIN-like_dom_sf"/>
</dbReference>
<name>A0A917DUC0_9BACT</name>
<accession>A0A917DUC0</accession>
<dbReference type="InterPro" id="IPR002716">
    <property type="entry name" value="PIN_dom"/>
</dbReference>
<comment type="caution">
    <text evidence="2">The sequence shown here is derived from an EMBL/GenBank/DDBJ whole genome shotgun (WGS) entry which is preliminary data.</text>
</comment>
<reference evidence="2" key="2">
    <citation type="submission" date="2020-09" db="EMBL/GenBank/DDBJ databases">
        <authorList>
            <person name="Sun Q."/>
            <person name="Zhou Y."/>
        </authorList>
    </citation>
    <scope>NUCLEOTIDE SEQUENCE</scope>
    <source>
        <strain evidence="2">CGMCC 1.15958</strain>
    </source>
</reference>
<proteinExistence type="predicted"/>
<evidence type="ECO:0000313" key="3">
    <source>
        <dbReference type="Proteomes" id="UP000609064"/>
    </source>
</evidence>
<gene>
    <name evidence="2" type="ORF">GCM10011514_39880</name>
</gene>
<protein>
    <recommendedName>
        <fullName evidence="1">PIN domain-containing protein</fullName>
    </recommendedName>
</protein>
<sequence length="140" mass="16433">MTNYVIDANILMSMLISGNASYKPILEFYDFYLPEFVLVEVEKYKSQLLLRTKMNEDEFFKWSILVFSKITVLPNYILSPESLEKSNLLLNDIDIKDTAYLALSIQLDLPFLTRDKPLATGLRKKGFRRVMMFDDFLRNI</sequence>
<dbReference type="SUPFAM" id="SSF88723">
    <property type="entry name" value="PIN domain-like"/>
    <property type="match status" value="1"/>
</dbReference>
<dbReference type="RefSeq" id="WP_188768728.1">
    <property type="nucleotide sequence ID" value="NZ_BMKK01000009.1"/>
</dbReference>
<dbReference type="Pfam" id="PF10130">
    <property type="entry name" value="PIN_2"/>
    <property type="match status" value="1"/>
</dbReference>
<evidence type="ECO:0000313" key="2">
    <source>
        <dbReference type="EMBL" id="GGD71796.1"/>
    </source>
</evidence>
<dbReference type="Proteomes" id="UP000609064">
    <property type="component" value="Unassembled WGS sequence"/>
</dbReference>
<keyword evidence="3" id="KW-1185">Reference proteome</keyword>
<evidence type="ECO:0000259" key="1">
    <source>
        <dbReference type="Pfam" id="PF10130"/>
    </source>
</evidence>